<proteinExistence type="predicted"/>
<dbReference type="Proteomes" id="UP000007431">
    <property type="component" value="Unassembled WGS sequence"/>
</dbReference>
<dbReference type="RefSeq" id="XP_003032144.1">
    <property type="nucleotide sequence ID" value="XM_003032098.1"/>
</dbReference>
<keyword evidence="4" id="KW-1185">Reference proteome</keyword>
<feature type="transmembrane region" description="Helical" evidence="1">
    <location>
        <begin position="58"/>
        <end position="79"/>
    </location>
</feature>
<evidence type="ECO:0000313" key="4">
    <source>
        <dbReference type="Proteomes" id="UP000007431"/>
    </source>
</evidence>
<dbReference type="PANTHER" id="PTHR40465">
    <property type="entry name" value="CHROMOSOME 1, WHOLE GENOME SHOTGUN SEQUENCE"/>
    <property type="match status" value="1"/>
</dbReference>
<feature type="transmembrane region" description="Helical" evidence="1">
    <location>
        <begin position="135"/>
        <end position="159"/>
    </location>
</feature>
<feature type="domain" description="DUF6534" evidence="2">
    <location>
        <begin position="182"/>
        <end position="271"/>
    </location>
</feature>
<feature type="transmembrane region" description="Helical" evidence="1">
    <location>
        <begin position="549"/>
        <end position="570"/>
    </location>
</feature>
<feature type="domain" description="DUF6534" evidence="2">
    <location>
        <begin position="1226"/>
        <end position="1317"/>
    </location>
</feature>
<feature type="transmembrane region" description="Helical" evidence="1">
    <location>
        <begin position="1217"/>
        <end position="1240"/>
    </location>
</feature>
<reference evidence="3 4" key="1">
    <citation type="journal article" date="2010" name="Nat. Biotechnol.">
        <title>Genome sequence of the model mushroom Schizophyllum commune.</title>
        <authorList>
            <person name="Ohm R.A."/>
            <person name="de Jong J.F."/>
            <person name="Lugones L.G."/>
            <person name="Aerts A."/>
            <person name="Kothe E."/>
            <person name="Stajich J.E."/>
            <person name="de Vries R.P."/>
            <person name="Record E."/>
            <person name="Levasseur A."/>
            <person name="Baker S.E."/>
            <person name="Bartholomew K.A."/>
            <person name="Coutinho P.M."/>
            <person name="Erdmann S."/>
            <person name="Fowler T.J."/>
            <person name="Gathman A.C."/>
            <person name="Lombard V."/>
            <person name="Henrissat B."/>
            <person name="Knabe N."/>
            <person name="Kuees U."/>
            <person name="Lilly W.W."/>
            <person name="Lindquist E."/>
            <person name="Lucas S."/>
            <person name="Magnuson J.K."/>
            <person name="Piumi F."/>
            <person name="Raudaskoski M."/>
            <person name="Salamov A."/>
            <person name="Schmutz J."/>
            <person name="Schwarze F.W.M.R."/>
            <person name="vanKuyk P.A."/>
            <person name="Horton J.S."/>
            <person name="Grigoriev I.V."/>
            <person name="Woesten H.A.B."/>
        </authorList>
    </citation>
    <scope>NUCLEOTIDE SEQUENCE [LARGE SCALE GENOMIC DNA]</scope>
    <source>
        <strain evidence="4">H4-8 / FGSC 9210</strain>
    </source>
</reference>
<name>D8Q4I7_SCHCM</name>
<dbReference type="PANTHER" id="PTHR40465:SF1">
    <property type="entry name" value="DUF6534 DOMAIN-CONTAINING PROTEIN"/>
    <property type="match status" value="1"/>
</dbReference>
<feature type="transmembrane region" description="Helical" evidence="1">
    <location>
        <begin position="324"/>
        <end position="344"/>
    </location>
</feature>
<feature type="transmembrane region" description="Helical" evidence="1">
    <location>
        <begin position="24"/>
        <end position="46"/>
    </location>
</feature>
<dbReference type="EMBL" id="GL377306">
    <property type="protein sequence ID" value="EFI97241.1"/>
    <property type="molecule type" value="Genomic_DNA"/>
</dbReference>
<dbReference type="OrthoDB" id="2884999at2759"/>
<dbReference type="GeneID" id="9589633"/>
<sequence>MSSDPSAASAEDVAKQFVPVNGPFMISTDFACLLYGCYLVQLNRYFCHYSHRDNWLKVLAVAVTLVSGATIGFAMVSQYKVLVTNSGDPGVWMTSPWEFVMTPVTTGLSAFLVQLFFASRIAFFRRDIIGRILSATVSLVATLAFAGALADMAVLIKYVKNGFNALDLSKIFMVARIWTISSVICDILIAATMTVLLVRSRRQTHFRSTKEMLHRLILQSIETGTVTAFVMVLMLICYETMSSKNSSYTVWELAIGPLYGNVMLFVLNAREGLASDDVDCNTDDLELDSTPLPLSFASHRTDSQLVQRDTVGGEADITETAPMLAGYASCLLYGYYLAQLHVYFNRHAHGDRWLKWLAISIAIISGVTIGFSMASQCVILVEHGGDPSVWSSSPWQLALGPVTTGSTALLVQLFFASRIARLRRDAAGKVLAGLIILVAAAALSSALAVTVLDQVFDGCSKGKRGFYVLNRQLTVKQHLWLFASLACDTLITGACFFLLKDHDQAHINATRPCLRSLAPKFIETGMILAVVMLLSAICYETMGARNLTYFIWELSISPLYVLVLAILTTVEVNTRRSYGNVMLFILNSRHRATCEEDTGDIEMRSPPLSPGSPKMISHVLSIGAIDSKLSGSHGKTNDIVREAVKFFRPTDSGAAVMAAPTPSDIARAYAPINGPTMIAINMSCLLHGCSIVQLLGYFARFSDKREHLAYLAVVVTAVAGIGTWFGVISQYLVLVRHSGNPDVWTSNPWQFLVTLGSTGLTALLVQLFFVSRIARFRRDIIGKTMATLITLVSTLAFAGFLVIMVLYVKCGLNTLELETVLPKAVTRLWGVSSTICDVLIAAAMSYLLVSSRRHTRVRSTKQMIERLILQSIETGTITAVWMATMITCYETMGSKNTAYVVWWARISIILTFQLTLSREYSIGPLYANVLLFVLNSRERMAADEVRCTTSDIELSTMHFSVVSPHATIPVSIAGDPKRRAGFTDLEEDPLEAMLLVPRTSDLDSSNFEVVGTSYLRDVAKGHAAAVEDALLAGYIDGHPMTAPVDIAHAFVPVYLTFTLLSHHRGSSFPPRNGPFTIAVDVSCLLYGCLLAQTSDYFQYHCHRDRWLKYLSSAVFAVIAQYVVLVHEVGNPTVWMSGARISLVPLLGSGLNALIVQLFFASRIARFCRDKVGIALAGIISLTAIVAFGGSIADTIIWPEAKMQDSDTLHLCQKLPLAVARVWTVTSVICDVLIATTMIVLLARSREEAHFRTTRQMLKRLIVQSIETGSVTALVMILLLISYETMGTKNATYVVCAREISLGPLYGNVMLFVLNSREGLAPDIVRCLADSGQRPPLEDLAVAGLP</sequence>
<feature type="domain" description="DUF6534" evidence="2">
    <location>
        <begin position="484"/>
        <end position="591"/>
    </location>
</feature>
<dbReference type="HOGENOM" id="CLU_258075_0_0_1"/>
<feature type="transmembrane region" description="Helical" evidence="1">
    <location>
        <begin position="1171"/>
        <end position="1197"/>
    </location>
</feature>
<feature type="transmembrane region" description="Helical" evidence="1">
    <location>
        <begin position="356"/>
        <end position="381"/>
    </location>
</feature>
<feature type="transmembrane region" description="Helical" evidence="1">
    <location>
        <begin position="749"/>
        <end position="774"/>
    </location>
</feature>
<feature type="transmembrane region" description="Helical" evidence="1">
    <location>
        <begin position="520"/>
        <end position="537"/>
    </location>
</feature>
<keyword evidence="1" id="KW-0812">Transmembrane</keyword>
<feature type="transmembrane region" description="Helical" evidence="1">
    <location>
        <begin position="171"/>
        <end position="196"/>
    </location>
</feature>
<dbReference type="Pfam" id="PF20152">
    <property type="entry name" value="DUF6534"/>
    <property type="match status" value="4"/>
</dbReference>
<evidence type="ECO:0000259" key="2">
    <source>
        <dbReference type="Pfam" id="PF20152"/>
    </source>
</evidence>
<feature type="transmembrane region" description="Helical" evidence="1">
    <location>
        <begin position="1138"/>
        <end position="1159"/>
    </location>
</feature>
<feature type="transmembrane region" description="Helical" evidence="1">
    <location>
        <begin position="427"/>
        <end position="452"/>
    </location>
</feature>
<feature type="transmembrane region" description="Helical" evidence="1">
    <location>
        <begin position="786"/>
        <end position="808"/>
    </location>
</feature>
<gene>
    <name evidence="3" type="ORF">SCHCODRAFT_108898</name>
</gene>
<feature type="transmembrane region" description="Helical" evidence="1">
    <location>
        <begin position="479"/>
        <end position="499"/>
    </location>
</feature>
<organism evidence="4">
    <name type="scientific">Schizophyllum commune (strain H4-8 / FGSC 9210)</name>
    <name type="common">Split gill fungus</name>
    <dbReference type="NCBI Taxonomy" id="578458"/>
    <lineage>
        <taxon>Eukaryota</taxon>
        <taxon>Fungi</taxon>
        <taxon>Dikarya</taxon>
        <taxon>Basidiomycota</taxon>
        <taxon>Agaricomycotina</taxon>
        <taxon>Agaricomycetes</taxon>
        <taxon>Agaricomycetidae</taxon>
        <taxon>Agaricales</taxon>
        <taxon>Schizophyllaceae</taxon>
        <taxon>Schizophyllum</taxon>
    </lineage>
</organism>
<feature type="transmembrane region" description="Helical" evidence="1">
    <location>
        <begin position="99"/>
        <end position="123"/>
    </location>
</feature>
<feature type="transmembrane region" description="Helical" evidence="1">
    <location>
        <begin position="393"/>
        <end position="415"/>
    </location>
</feature>
<feature type="transmembrane region" description="Helical" evidence="1">
    <location>
        <begin position="708"/>
        <end position="729"/>
    </location>
</feature>
<evidence type="ECO:0000256" key="1">
    <source>
        <dbReference type="SAM" id="Phobius"/>
    </source>
</evidence>
<dbReference type="VEuPathDB" id="FungiDB:SCHCODRAFT_01094776"/>
<dbReference type="KEGG" id="scm:SCHCO_01094776"/>
<feature type="transmembrane region" description="Helical" evidence="1">
    <location>
        <begin position="1260"/>
        <end position="1282"/>
    </location>
</feature>
<keyword evidence="1" id="KW-0472">Membrane</keyword>
<feature type="transmembrane region" description="Helical" evidence="1">
    <location>
        <begin position="216"/>
        <end position="236"/>
    </location>
</feature>
<keyword evidence="1" id="KW-1133">Transmembrane helix</keyword>
<dbReference type="InterPro" id="IPR045339">
    <property type="entry name" value="DUF6534"/>
</dbReference>
<protein>
    <recommendedName>
        <fullName evidence="2">DUF6534 domain-containing protein</fullName>
    </recommendedName>
</protein>
<accession>D8Q4I7</accession>
<feature type="non-terminal residue" evidence="3">
    <location>
        <position position="1345"/>
    </location>
</feature>
<evidence type="ECO:0000313" key="3">
    <source>
        <dbReference type="EMBL" id="EFI97241.1"/>
    </source>
</evidence>
<dbReference type="InParanoid" id="D8Q4I7"/>
<feature type="transmembrane region" description="Helical" evidence="1">
    <location>
        <begin position="828"/>
        <end position="847"/>
    </location>
</feature>
<feature type="domain" description="DUF6534" evidence="2">
    <location>
        <begin position="833"/>
        <end position="938"/>
    </location>
</feature>
<feature type="transmembrane region" description="Helical" evidence="1">
    <location>
        <begin position="1106"/>
        <end position="1126"/>
    </location>
</feature>